<keyword evidence="3" id="KW-1185">Reference proteome</keyword>
<sequence length="122" mass="13195">MTKLLVMMAVCTLPIAVQAAPYPEASPTGYDPYAVEAIERADYAMAEDRLTRRLAADTGDVPALLNLAAVMTETDRVARASFLLEQVLEEENMQLGDVDGEPVWSHDAAIAGLRGRVTMGSR</sequence>
<dbReference type="EMBL" id="QRDP01000004">
    <property type="protein sequence ID" value="RED15211.1"/>
    <property type="molecule type" value="Genomic_DNA"/>
</dbReference>
<dbReference type="RefSeq" id="WP_116234761.1">
    <property type="nucleotide sequence ID" value="NZ_QRDP01000004.1"/>
</dbReference>
<name>A0A3D9FDU1_9SPHN</name>
<keyword evidence="1" id="KW-0732">Signal</keyword>
<proteinExistence type="predicted"/>
<reference evidence="2 3" key="1">
    <citation type="submission" date="2018-07" db="EMBL/GenBank/DDBJ databases">
        <title>Genomic Encyclopedia of Type Strains, Phase IV (KMG-IV): sequencing the most valuable type-strain genomes for metagenomic binning, comparative biology and taxonomic classification.</title>
        <authorList>
            <person name="Goeker M."/>
        </authorList>
    </citation>
    <scope>NUCLEOTIDE SEQUENCE [LARGE SCALE GENOMIC DNA]</scope>
    <source>
        <strain evidence="2 3">DSM 26725</strain>
    </source>
</reference>
<organism evidence="2 3">
    <name type="scientific">Parasphingopyxis lamellibrachiae</name>
    <dbReference type="NCBI Taxonomy" id="680125"/>
    <lineage>
        <taxon>Bacteria</taxon>
        <taxon>Pseudomonadati</taxon>
        <taxon>Pseudomonadota</taxon>
        <taxon>Alphaproteobacteria</taxon>
        <taxon>Sphingomonadales</taxon>
        <taxon>Sphingomonadaceae</taxon>
        <taxon>Parasphingopyxis</taxon>
    </lineage>
</organism>
<protein>
    <recommendedName>
        <fullName evidence="4">Tetratricopeptide repeat protein</fullName>
    </recommendedName>
</protein>
<evidence type="ECO:0008006" key="4">
    <source>
        <dbReference type="Google" id="ProtNLM"/>
    </source>
</evidence>
<dbReference type="Proteomes" id="UP000256310">
    <property type="component" value="Unassembled WGS sequence"/>
</dbReference>
<dbReference type="OrthoDB" id="5298045at2"/>
<accession>A0A3D9FDU1</accession>
<comment type="caution">
    <text evidence="2">The sequence shown here is derived from an EMBL/GenBank/DDBJ whole genome shotgun (WGS) entry which is preliminary data.</text>
</comment>
<evidence type="ECO:0000256" key="1">
    <source>
        <dbReference type="SAM" id="SignalP"/>
    </source>
</evidence>
<feature type="chain" id="PRO_5017600844" description="Tetratricopeptide repeat protein" evidence="1">
    <location>
        <begin position="20"/>
        <end position="122"/>
    </location>
</feature>
<feature type="signal peptide" evidence="1">
    <location>
        <begin position="1"/>
        <end position="19"/>
    </location>
</feature>
<gene>
    <name evidence="2" type="ORF">DFR46_0198</name>
</gene>
<dbReference type="AlphaFoldDB" id="A0A3D9FDU1"/>
<evidence type="ECO:0000313" key="2">
    <source>
        <dbReference type="EMBL" id="RED15211.1"/>
    </source>
</evidence>
<evidence type="ECO:0000313" key="3">
    <source>
        <dbReference type="Proteomes" id="UP000256310"/>
    </source>
</evidence>